<comment type="function">
    <text evidence="1">Decomposes hydrogen peroxide into water and oxygen; serves to protect cells from the toxic effects of hydrogen peroxide.</text>
</comment>
<reference evidence="11 12" key="1">
    <citation type="submission" date="2022-08" db="EMBL/GenBank/DDBJ databases">
        <title>Reclassification of Massilia species as members of the genera Telluria, Duganella, Pseudoduganella, Mokoshia gen. nov. and Zemynaea gen. nov. using orthogonal and non-orthogonal genome-based approaches.</title>
        <authorList>
            <person name="Bowman J.P."/>
        </authorList>
    </citation>
    <scope>NUCLEOTIDE SEQUENCE [LARGE SCALE GENOMIC DNA]</scope>
    <source>
        <strain evidence="11 12">JCM 31607</strain>
    </source>
</reference>
<dbReference type="EC" id="1.11.1.-" evidence="8"/>
<feature type="transmembrane region" description="Helical" evidence="9">
    <location>
        <begin position="58"/>
        <end position="77"/>
    </location>
</feature>
<dbReference type="GO" id="GO:0004601">
    <property type="term" value="F:peroxidase activity"/>
    <property type="evidence" value="ECO:0007669"/>
    <property type="project" value="UniProtKB-KW"/>
</dbReference>
<keyword evidence="3 8" id="KW-0575">Peroxidase</keyword>
<keyword evidence="9" id="KW-1133">Transmembrane helix</keyword>
<protein>
    <recommendedName>
        <fullName evidence="8">Catalase-related peroxidase</fullName>
        <ecNumber evidence="8">1.11.1.-</ecNumber>
    </recommendedName>
</protein>
<comment type="cofactor">
    <cofactor evidence="8">
        <name>heme</name>
        <dbReference type="ChEBI" id="CHEBI:30413"/>
    </cofactor>
</comment>
<dbReference type="PRINTS" id="PR00067">
    <property type="entry name" value="CATALASE"/>
</dbReference>
<evidence type="ECO:0000313" key="12">
    <source>
        <dbReference type="Proteomes" id="UP001205861"/>
    </source>
</evidence>
<evidence type="ECO:0000256" key="2">
    <source>
        <dbReference type="ARBA" id="ARBA00005329"/>
    </source>
</evidence>
<dbReference type="Pfam" id="PF00199">
    <property type="entry name" value="Catalase"/>
    <property type="match status" value="1"/>
</dbReference>
<evidence type="ECO:0000256" key="3">
    <source>
        <dbReference type="ARBA" id="ARBA00022559"/>
    </source>
</evidence>
<evidence type="ECO:0000256" key="8">
    <source>
        <dbReference type="PIRNR" id="PIRNR000296"/>
    </source>
</evidence>
<dbReference type="PANTHER" id="PTHR11465">
    <property type="entry name" value="CATALASE"/>
    <property type="match status" value="1"/>
</dbReference>
<evidence type="ECO:0000256" key="1">
    <source>
        <dbReference type="ARBA" id="ARBA00002974"/>
    </source>
</evidence>
<dbReference type="InterPro" id="IPR018028">
    <property type="entry name" value="Catalase"/>
</dbReference>
<dbReference type="SMART" id="SM01060">
    <property type="entry name" value="Catalase"/>
    <property type="match status" value="1"/>
</dbReference>
<keyword evidence="9" id="KW-0472">Membrane</keyword>
<comment type="function">
    <text evidence="8">Has an organic peroxide-dependent peroxidase activity.</text>
</comment>
<keyword evidence="7 8" id="KW-0408">Iron</keyword>
<dbReference type="InterPro" id="IPR024168">
    <property type="entry name" value="Catalase_SrpA-type_pred"/>
</dbReference>
<evidence type="ECO:0000259" key="10">
    <source>
        <dbReference type="SMART" id="SM01060"/>
    </source>
</evidence>
<evidence type="ECO:0000256" key="5">
    <source>
        <dbReference type="ARBA" id="ARBA00022723"/>
    </source>
</evidence>
<accession>A0ABT2BQR5</accession>
<dbReference type="PIRSF" id="PIRSF000296">
    <property type="entry name" value="SrpA"/>
    <property type="match status" value="1"/>
</dbReference>
<dbReference type="InterPro" id="IPR020835">
    <property type="entry name" value="Catalase_sf"/>
</dbReference>
<sequence>MRAGARTGAQHRAHAAHESAVASFLCVRSYGPRDRVAFWRRAIAPQGGFMQRFQSRSVWHLVLLALSLLAWATGASAQTAVNATQVVDQLESTFGVHAGERRNHIKGVCAAGEFVGTKQAASYSKSALFSGKPVPVVARFSIAGGNPNAPDTTLNARGMALEFRLPDNKLQHITMINTPMFGAAQPKTFFDNLVATKPDPSTGKPDPKKVKAFLDSHPDARAQSEFLKTHNPPVSFANSAYFGIHTFKYIDKNNRTTLVRWRFVPQDGEKRLTDAQLTSMPRDFLGQALIDRAKKGPVRWDMLVTIGQPGDTETDPTVLWPEDRKEFKAGTLTLSSATPQKGGACEKINYDPLVMAEGIAATSDPILTFRSPAYAVSFSRRLQGK</sequence>
<proteinExistence type="inferred from homology"/>
<keyword evidence="4 8" id="KW-0349">Heme</keyword>
<name>A0ABT2BQR5_9BURK</name>
<dbReference type="InterPro" id="IPR011614">
    <property type="entry name" value="Catalase_core"/>
</dbReference>
<dbReference type="PROSITE" id="PS51402">
    <property type="entry name" value="CATALASE_3"/>
    <property type="match status" value="1"/>
</dbReference>
<organism evidence="11 12">
    <name type="scientific">Massilia solisilvae</name>
    <dbReference type="NCBI Taxonomy" id="1811225"/>
    <lineage>
        <taxon>Bacteria</taxon>
        <taxon>Pseudomonadati</taxon>
        <taxon>Pseudomonadota</taxon>
        <taxon>Betaproteobacteria</taxon>
        <taxon>Burkholderiales</taxon>
        <taxon>Oxalobacteraceae</taxon>
        <taxon>Telluria group</taxon>
        <taxon>Massilia</taxon>
    </lineage>
</organism>
<evidence type="ECO:0000256" key="6">
    <source>
        <dbReference type="ARBA" id="ARBA00023002"/>
    </source>
</evidence>
<dbReference type="SUPFAM" id="SSF56634">
    <property type="entry name" value="Heme-dependent catalase-like"/>
    <property type="match status" value="1"/>
</dbReference>
<dbReference type="PANTHER" id="PTHR11465:SF9">
    <property type="entry name" value="CATALASE"/>
    <property type="match status" value="1"/>
</dbReference>
<dbReference type="CDD" id="cd08153">
    <property type="entry name" value="srpA_like"/>
    <property type="match status" value="1"/>
</dbReference>
<evidence type="ECO:0000256" key="7">
    <source>
        <dbReference type="ARBA" id="ARBA00023004"/>
    </source>
</evidence>
<comment type="similarity">
    <text evidence="2 8">Belongs to the catalase family.</text>
</comment>
<gene>
    <name evidence="11" type="ORF">NX773_22015</name>
</gene>
<dbReference type="Gene3D" id="2.40.180.10">
    <property type="entry name" value="Catalase core domain"/>
    <property type="match status" value="1"/>
</dbReference>
<evidence type="ECO:0000313" key="11">
    <source>
        <dbReference type="EMBL" id="MCS0610851.1"/>
    </source>
</evidence>
<dbReference type="RefSeq" id="WP_258858386.1">
    <property type="nucleotide sequence ID" value="NZ_JANUGV010000009.1"/>
</dbReference>
<dbReference type="EMBL" id="JANUGV010000009">
    <property type="protein sequence ID" value="MCS0610851.1"/>
    <property type="molecule type" value="Genomic_DNA"/>
</dbReference>
<keyword evidence="12" id="KW-1185">Reference proteome</keyword>
<evidence type="ECO:0000256" key="4">
    <source>
        <dbReference type="ARBA" id="ARBA00022617"/>
    </source>
</evidence>
<keyword evidence="6 8" id="KW-0560">Oxidoreductase</keyword>
<keyword evidence="5 8" id="KW-0479">Metal-binding</keyword>
<dbReference type="Proteomes" id="UP001205861">
    <property type="component" value="Unassembled WGS sequence"/>
</dbReference>
<comment type="caution">
    <text evidence="11">The sequence shown here is derived from an EMBL/GenBank/DDBJ whole genome shotgun (WGS) entry which is preliminary data.</text>
</comment>
<keyword evidence="9" id="KW-0812">Transmembrane</keyword>
<feature type="domain" description="Catalase core" evidence="10">
    <location>
        <begin position="79"/>
        <end position="385"/>
    </location>
</feature>
<evidence type="ECO:0000256" key="9">
    <source>
        <dbReference type="SAM" id="Phobius"/>
    </source>
</evidence>
<dbReference type="Gene3D" id="1.20.1280.120">
    <property type="match status" value="1"/>
</dbReference>